<evidence type="ECO:0000313" key="2">
    <source>
        <dbReference type="EMBL" id="PIS38794.1"/>
    </source>
</evidence>
<gene>
    <name evidence="2" type="ORF">COT34_01815</name>
</gene>
<sequence length="122" mass="14206">MNKPVLALKNSSAETVLLLLIKTGVFLIFLTPLIIFPFTFFPSVFGKVIFFRILVEIIFCAYLLLLFFNRKYRPKISLLFIALLVYIEVLTLATLKGLNPYRGFWGTTERMEGLLMYFHLFL</sequence>
<dbReference type="EMBL" id="PEYE01000031">
    <property type="protein sequence ID" value="PIS38794.1"/>
    <property type="molecule type" value="Genomic_DNA"/>
</dbReference>
<proteinExistence type="predicted"/>
<evidence type="ECO:0000256" key="1">
    <source>
        <dbReference type="SAM" id="Phobius"/>
    </source>
</evidence>
<comment type="caution">
    <text evidence="2">The sequence shown here is derived from an EMBL/GenBank/DDBJ whole genome shotgun (WGS) entry which is preliminary data.</text>
</comment>
<reference evidence="3" key="1">
    <citation type="submission" date="2017-09" db="EMBL/GenBank/DDBJ databases">
        <title>Depth-based differentiation of microbial function through sediment-hosted aquifers and enrichment of novel symbionts in the deep terrestrial subsurface.</title>
        <authorList>
            <person name="Probst A.J."/>
            <person name="Ladd B."/>
            <person name="Jarett J.K."/>
            <person name="Geller-Mcgrath D.E."/>
            <person name="Sieber C.M.K."/>
            <person name="Emerson J.B."/>
            <person name="Anantharaman K."/>
            <person name="Thomas B.C."/>
            <person name="Malmstrom R."/>
            <person name="Stieglmeier M."/>
            <person name="Klingl A."/>
            <person name="Woyke T."/>
            <person name="Ryan C.M."/>
            <person name="Banfield J.F."/>
        </authorList>
    </citation>
    <scope>NUCLEOTIDE SEQUENCE [LARGE SCALE GENOMIC DNA]</scope>
</reference>
<feature type="transmembrane region" description="Helical" evidence="1">
    <location>
        <begin position="76"/>
        <end position="95"/>
    </location>
</feature>
<dbReference type="AlphaFoldDB" id="A0A2M6T0T3"/>
<feature type="non-terminal residue" evidence="2">
    <location>
        <position position="122"/>
    </location>
</feature>
<keyword evidence="1" id="KW-0812">Transmembrane</keyword>
<feature type="transmembrane region" description="Helical" evidence="1">
    <location>
        <begin position="48"/>
        <end position="69"/>
    </location>
</feature>
<keyword evidence="1" id="KW-1133">Transmembrane helix</keyword>
<accession>A0A2M6T0T3</accession>
<protein>
    <submittedName>
        <fullName evidence="2">Uncharacterized protein</fullName>
    </submittedName>
</protein>
<organism evidence="2 3">
    <name type="scientific">Candidatus Nealsonbacteria bacterium CG08_land_8_20_14_0_20_43_11</name>
    <dbReference type="NCBI Taxonomy" id="1974706"/>
    <lineage>
        <taxon>Bacteria</taxon>
        <taxon>Candidatus Nealsoniibacteriota</taxon>
    </lineage>
</organism>
<dbReference type="Proteomes" id="UP000229390">
    <property type="component" value="Unassembled WGS sequence"/>
</dbReference>
<evidence type="ECO:0000313" key="3">
    <source>
        <dbReference type="Proteomes" id="UP000229390"/>
    </source>
</evidence>
<name>A0A2M6T0T3_9BACT</name>
<feature type="transmembrane region" description="Helical" evidence="1">
    <location>
        <begin position="16"/>
        <end position="36"/>
    </location>
</feature>
<keyword evidence="1" id="KW-0472">Membrane</keyword>